<comment type="caution">
    <text evidence="1">The sequence shown here is derived from an EMBL/GenBank/DDBJ whole genome shotgun (WGS) entry which is preliminary data.</text>
</comment>
<evidence type="ECO:0000313" key="2">
    <source>
        <dbReference type="Proteomes" id="UP000430692"/>
    </source>
</evidence>
<dbReference type="Proteomes" id="UP000430692">
    <property type="component" value="Unassembled WGS sequence"/>
</dbReference>
<keyword evidence="2" id="KW-1185">Reference proteome</keyword>
<gene>
    <name evidence="1" type="ORF">GSM42_19215</name>
</gene>
<dbReference type="EMBL" id="WUUL01000019">
    <property type="protein sequence ID" value="MXQ55814.1"/>
    <property type="molecule type" value="Genomic_DNA"/>
</dbReference>
<dbReference type="AlphaFoldDB" id="A0A6I4W4W8"/>
<organism evidence="1 2">
    <name type="scientific">Shimazuella alba</name>
    <dbReference type="NCBI Taxonomy" id="2690964"/>
    <lineage>
        <taxon>Bacteria</taxon>
        <taxon>Bacillati</taxon>
        <taxon>Bacillota</taxon>
        <taxon>Bacilli</taxon>
        <taxon>Bacillales</taxon>
        <taxon>Thermoactinomycetaceae</taxon>
        <taxon>Shimazuella</taxon>
    </lineage>
</organism>
<protein>
    <submittedName>
        <fullName evidence="1">Uncharacterized protein</fullName>
    </submittedName>
</protein>
<sequence length="245" mass="28770">MERSPRTVLHVIDPDEFLGNGDWKGEVPEEEADPTMEFALDKLREVLPKPGVVIITDAGPNRGQREAILRLVKHIRPLAEVHSVLVETAPLVAMGRNWTRKRTIPHEIWRRVHLEYKQTFYRMVKSGAYPRWEVYDADPTWYEDLLDKYYRCSYITPSGEQYRYQFIGFTQEYKENVLPLFVMGMGEQWSMVKRKIYCHEHHPCSHVSAFGQKCCSFAHSKLVRCGQFCGNCKDHCPHMRKRIII</sequence>
<dbReference type="RefSeq" id="WP_160803163.1">
    <property type="nucleotide sequence ID" value="NZ_WUUL01000019.1"/>
</dbReference>
<name>A0A6I4W4W8_9BACL</name>
<reference evidence="1 2" key="1">
    <citation type="submission" date="2019-12" db="EMBL/GenBank/DDBJ databases">
        <title>Whole-genome analyses of novel actinobacteria.</title>
        <authorList>
            <person name="Sahin N."/>
            <person name="Saygin H."/>
        </authorList>
    </citation>
    <scope>NUCLEOTIDE SEQUENCE [LARGE SCALE GENOMIC DNA]</scope>
    <source>
        <strain evidence="1 2">KC615</strain>
    </source>
</reference>
<proteinExistence type="predicted"/>
<accession>A0A6I4W4W8</accession>
<evidence type="ECO:0000313" key="1">
    <source>
        <dbReference type="EMBL" id="MXQ55814.1"/>
    </source>
</evidence>